<sequence length="103" mass="11073">MNDLAARLADLAAQGKTITYGALARDLGWRVADLTAALERLMEEDAAAGRPQRAALMEGRLSNGLPAQGFFLKLAALGIHPADPASYVSETRGRLWQDPPQRS</sequence>
<keyword evidence="3" id="KW-1185">Reference proteome</keyword>
<accession>A0A6M1U396</accession>
<dbReference type="AlphaFoldDB" id="A0A6M1U396"/>
<evidence type="ECO:0000313" key="2">
    <source>
        <dbReference type="EMBL" id="NGQ92024.1"/>
    </source>
</evidence>
<protein>
    <submittedName>
        <fullName evidence="2">Uncharacterized protein</fullName>
    </submittedName>
</protein>
<gene>
    <name evidence="2" type="ORF">G5V65_14060</name>
</gene>
<reference evidence="2 3" key="1">
    <citation type="submission" date="2020-02" db="EMBL/GenBank/DDBJ databases">
        <title>Rhodobacter translucens sp. nov., a novel bacterium isolated from activated sludge.</title>
        <authorList>
            <person name="Liu J."/>
        </authorList>
    </citation>
    <scope>NUCLEOTIDE SEQUENCE [LARGE SCALE GENOMIC DNA]</scope>
    <source>
        <strain evidence="2 3">HX-7-19</strain>
    </source>
</reference>
<organism evidence="2 3">
    <name type="scientific">Paragemmobacter kunshanensis</name>
    <dbReference type="NCBI Taxonomy" id="2583234"/>
    <lineage>
        <taxon>Bacteria</taxon>
        <taxon>Pseudomonadati</taxon>
        <taxon>Pseudomonadota</taxon>
        <taxon>Alphaproteobacteria</taxon>
        <taxon>Rhodobacterales</taxon>
        <taxon>Paracoccaceae</taxon>
        <taxon>Paragemmobacter</taxon>
    </lineage>
</organism>
<dbReference type="EMBL" id="JAALFE010000013">
    <property type="protein sequence ID" value="NGQ92024.1"/>
    <property type="molecule type" value="Genomic_DNA"/>
</dbReference>
<evidence type="ECO:0000313" key="3">
    <source>
        <dbReference type="Proteomes" id="UP000474758"/>
    </source>
</evidence>
<dbReference type="Proteomes" id="UP000474758">
    <property type="component" value="Unassembled WGS sequence"/>
</dbReference>
<name>A0A6M1U396_9RHOB</name>
<proteinExistence type="predicted"/>
<dbReference type="RefSeq" id="WP_165051204.1">
    <property type="nucleotide sequence ID" value="NZ_JAALFE010000013.1"/>
</dbReference>
<evidence type="ECO:0000256" key="1">
    <source>
        <dbReference type="SAM" id="MobiDB-lite"/>
    </source>
</evidence>
<feature type="region of interest" description="Disordered" evidence="1">
    <location>
        <begin position="84"/>
        <end position="103"/>
    </location>
</feature>
<comment type="caution">
    <text evidence="2">The sequence shown here is derived from an EMBL/GenBank/DDBJ whole genome shotgun (WGS) entry which is preliminary data.</text>
</comment>